<proteinExistence type="predicted"/>
<dbReference type="EMBL" id="CADEAL010004125">
    <property type="protein sequence ID" value="CAB1452369.1"/>
    <property type="molecule type" value="Genomic_DNA"/>
</dbReference>
<dbReference type="AlphaFoldDB" id="A0A9N7Z8A1"/>
<dbReference type="Proteomes" id="UP001153269">
    <property type="component" value="Unassembled WGS sequence"/>
</dbReference>
<name>A0A9N7Z8A1_PLEPL</name>
<accession>A0A9N7Z8A1</accession>
<comment type="caution">
    <text evidence="2">The sequence shown here is derived from an EMBL/GenBank/DDBJ whole genome shotgun (WGS) entry which is preliminary data.</text>
</comment>
<keyword evidence="1" id="KW-0472">Membrane</keyword>
<keyword evidence="1" id="KW-1133">Transmembrane helix</keyword>
<keyword evidence="1" id="KW-0812">Transmembrane</keyword>
<gene>
    <name evidence="2" type="ORF">PLEPLA_LOCUS40109</name>
</gene>
<keyword evidence="3" id="KW-1185">Reference proteome</keyword>
<evidence type="ECO:0000256" key="1">
    <source>
        <dbReference type="SAM" id="Phobius"/>
    </source>
</evidence>
<reference evidence="2" key="1">
    <citation type="submission" date="2020-03" db="EMBL/GenBank/DDBJ databases">
        <authorList>
            <person name="Weist P."/>
        </authorList>
    </citation>
    <scope>NUCLEOTIDE SEQUENCE</scope>
</reference>
<feature type="transmembrane region" description="Helical" evidence="1">
    <location>
        <begin position="43"/>
        <end position="63"/>
    </location>
</feature>
<evidence type="ECO:0000313" key="3">
    <source>
        <dbReference type="Proteomes" id="UP001153269"/>
    </source>
</evidence>
<organism evidence="2 3">
    <name type="scientific">Pleuronectes platessa</name>
    <name type="common">European plaice</name>
    <dbReference type="NCBI Taxonomy" id="8262"/>
    <lineage>
        <taxon>Eukaryota</taxon>
        <taxon>Metazoa</taxon>
        <taxon>Chordata</taxon>
        <taxon>Craniata</taxon>
        <taxon>Vertebrata</taxon>
        <taxon>Euteleostomi</taxon>
        <taxon>Actinopterygii</taxon>
        <taxon>Neopterygii</taxon>
        <taxon>Teleostei</taxon>
        <taxon>Neoteleostei</taxon>
        <taxon>Acanthomorphata</taxon>
        <taxon>Carangaria</taxon>
        <taxon>Pleuronectiformes</taxon>
        <taxon>Pleuronectoidei</taxon>
        <taxon>Pleuronectidae</taxon>
        <taxon>Pleuronectes</taxon>
    </lineage>
</organism>
<protein>
    <submittedName>
        <fullName evidence="2">Uncharacterized protein</fullName>
    </submittedName>
</protein>
<sequence length="116" mass="12348">MKRQISHGGAALLFPMGSAAVQVALIDSGLTAEEILGTWRPTIVLSEIGSAVGCVPWLPCLVVSNRYLRATGKVSLSQFTQRQRPYVKTGTEGGLGRAAVPFTLSGSWGTEEGMWL</sequence>
<evidence type="ECO:0000313" key="2">
    <source>
        <dbReference type="EMBL" id="CAB1452369.1"/>
    </source>
</evidence>